<dbReference type="PANTHER" id="PTHR43046:SF14">
    <property type="entry name" value="MUTT_NUDIX FAMILY PROTEIN"/>
    <property type="match status" value="1"/>
</dbReference>
<dbReference type="Pfam" id="PF00293">
    <property type="entry name" value="NUDIX"/>
    <property type="match status" value="1"/>
</dbReference>
<comment type="cofactor">
    <cofactor evidence="1">
        <name>Mg(2+)</name>
        <dbReference type="ChEBI" id="CHEBI:18420"/>
    </cofactor>
</comment>
<evidence type="ECO:0000256" key="1">
    <source>
        <dbReference type="ARBA" id="ARBA00001946"/>
    </source>
</evidence>
<dbReference type="PRINTS" id="PR00502">
    <property type="entry name" value="NUDIXFAMILY"/>
</dbReference>
<dbReference type="Proteomes" id="UP000830434">
    <property type="component" value="Chromosome"/>
</dbReference>
<dbReference type="PANTHER" id="PTHR43046">
    <property type="entry name" value="GDP-MANNOSE MANNOSYL HYDROLASE"/>
    <property type="match status" value="1"/>
</dbReference>
<dbReference type="PROSITE" id="PS00893">
    <property type="entry name" value="NUDIX_BOX"/>
    <property type="match status" value="1"/>
</dbReference>
<keyword evidence="5" id="KW-1185">Reference proteome</keyword>
<keyword evidence="2" id="KW-0378">Hydrolase</keyword>
<evidence type="ECO:0000313" key="4">
    <source>
        <dbReference type="EMBL" id="UPW01902.1"/>
    </source>
</evidence>
<dbReference type="KEGG" id="haxz:M0R88_07345"/>
<evidence type="ECO:0000313" key="5">
    <source>
        <dbReference type="Proteomes" id="UP000830434"/>
    </source>
</evidence>
<accession>A0A8U0IN80</accession>
<name>A0A8U0IN80_9EURY</name>
<dbReference type="InterPro" id="IPR000086">
    <property type="entry name" value="NUDIX_hydrolase_dom"/>
</dbReference>
<evidence type="ECO:0000259" key="3">
    <source>
        <dbReference type="PROSITE" id="PS51462"/>
    </source>
</evidence>
<dbReference type="RefSeq" id="WP_248656289.1">
    <property type="nucleotide sequence ID" value="NZ_CP096658.1"/>
</dbReference>
<dbReference type="InterPro" id="IPR015797">
    <property type="entry name" value="NUDIX_hydrolase-like_dom_sf"/>
</dbReference>
<dbReference type="EMBL" id="CP096658">
    <property type="protein sequence ID" value="UPW01902.1"/>
    <property type="molecule type" value="Genomic_DNA"/>
</dbReference>
<dbReference type="InterPro" id="IPR020476">
    <property type="entry name" value="Nudix_hydrolase"/>
</dbReference>
<proteinExistence type="predicted"/>
<organism evidence="4 5">
    <name type="scientific">Halorussus gelatinilyticus</name>
    <dbReference type="NCBI Taxonomy" id="2937524"/>
    <lineage>
        <taxon>Archaea</taxon>
        <taxon>Methanobacteriati</taxon>
        <taxon>Methanobacteriota</taxon>
        <taxon>Stenosarchaea group</taxon>
        <taxon>Halobacteria</taxon>
        <taxon>Halobacteriales</taxon>
        <taxon>Haladaptataceae</taxon>
        <taxon>Halorussus</taxon>
    </lineage>
</organism>
<protein>
    <submittedName>
        <fullName evidence="4">NUDIX domain-containing protein</fullName>
    </submittedName>
</protein>
<dbReference type="InterPro" id="IPR020084">
    <property type="entry name" value="NUDIX_hydrolase_CS"/>
</dbReference>
<dbReference type="GeneID" id="72189658"/>
<dbReference type="AlphaFoldDB" id="A0A8U0IN80"/>
<dbReference type="GO" id="GO:0016787">
    <property type="term" value="F:hydrolase activity"/>
    <property type="evidence" value="ECO:0007669"/>
    <property type="project" value="UniProtKB-KW"/>
</dbReference>
<dbReference type="PROSITE" id="PS51462">
    <property type="entry name" value="NUDIX"/>
    <property type="match status" value="1"/>
</dbReference>
<dbReference type="SUPFAM" id="SSF55811">
    <property type="entry name" value="Nudix"/>
    <property type="match status" value="1"/>
</dbReference>
<feature type="domain" description="Nudix hydrolase" evidence="3">
    <location>
        <begin position="60"/>
        <end position="193"/>
    </location>
</feature>
<gene>
    <name evidence="4" type="ORF">M0R88_07345</name>
</gene>
<reference evidence="4" key="1">
    <citation type="submission" date="2022-04" db="EMBL/GenBank/DDBJ databases">
        <title>Diverse halophilic archaea isolated from saline environments.</title>
        <authorList>
            <person name="Cui H.-L."/>
        </authorList>
    </citation>
    <scope>NUCLEOTIDE SEQUENCE</scope>
    <source>
        <strain evidence="4">XZYJT40</strain>
    </source>
</reference>
<sequence length="198" mass="22060">MNSNRRAEIRDEVAAHAEEVFAGVESRWDDVPRLEPLTVEPLPDDEASFPESDDEFFDRFYPYAAGAAVTDDEGRLLCVYSPVRDEWETPGGAGESGERPAETACRETREETGVECELTGVLQTRLMELDLGEPELLPIPVVEFTGRVAGGEELAGDEIDAHGGVSDLDWFGPDELPSHVREYEQKVAHLRSLDRREK</sequence>
<evidence type="ECO:0000256" key="2">
    <source>
        <dbReference type="ARBA" id="ARBA00022801"/>
    </source>
</evidence>
<dbReference type="Gene3D" id="3.90.79.10">
    <property type="entry name" value="Nucleoside Triphosphate Pyrophosphohydrolase"/>
    <property type="match status" value="1"/>
</dbReference>